<comment type="similarity">
    <text evidence="7">Belongs to the binding-protein-dependent transport system permease family.</text>
</comment>
<gene>
    <name evidence="9" type="ORF">H7C18_09825</name>
</gene>
<feature type="domain" description="ABC transmembrane type-1" evidence="8">
    <location>
        <begin position="75"/>
        <end position="290"/>
    </location>
</feature>
<keyword evidence="4 7" id="KW-0812">Transmembrane</keyword>
<evidence type="ECO:0000259" key="8">
    <source>
        <dbReference type="PROSITE" id="PS50928"/>
    </source>
</evidence>
<evidence type="ECO:0000256" key="4">
    <source>
        <dbReference type="ARBA" id="ARBA00022692"/>
    </source>
</evidence>
<dbReference type="EMBL" id="JACJVO010000010">
    <property type="protein sequence ID" value="MBB6731204.1"/>
    <property type="molecule type" value="Genomic_DNA"/>
</dbReference>
<feature type="transmembrane region" description="Helical" evidence="7">
    <location>
        <begin position="74"/>
        <end position="103"/>
    </location>
</feature>
<dbReference type="Pfam" id="PF00528">
    <property type="entry name" value="BPD_transp_1"/>
    <property type="match status" value="1"/>
</dbReference>
<dbReference type="PROSITE" id="PS50928">
    <property type="entry name" value="ABC_TM1"/>
    <property type="match status" value="1"/>
</dbReference>
<evidence type="ECO:0000256" key="6">
    <source>
        <dbReference type="ARBA" id="ARBA00023136"/>
    </source>
</evidence>
<keyword evidence="2 7" id="KW-0813">Transport</keyword>
<sequence length="302" mass="34220">MKSASKKALFKKNVPLLLMFAPVLAYYLIFRYLPIGGLVIAFENYNFFDGVFHSPWVGFKNFDMLFSNDKTIRIIWNTLWLSVLNLAVGFPIPIILALMINSVRKPGYKRFVQTVVYLPHFFSWVIVGGMVVTLFSMESSFLNHWIESKYGEPYPFLYKTFSWVTIFVGSGVWKEMGFGTIIYLAALTTISPALYEAASMDGASKRKQTWHVTLPGIRGTIILVLILSMGRVLEVGFDQIYNLRNAMVSNISEVISTYIYTLGIQGGQFSITTALGLFESVVAFIFILSANRMAKKFDNNLF</sequence>
<dbReference type="RefSeq" id="WP_185128881.1">
    <property type="nucleotide sequence ID" value="NZ_JACJVO010000010.1"/>
</dbReference>
<feature type="transmembrane region" description="Helical" evidence="7">
    <location>
        <begin position="210"/>
        <end position="233"/>
    </location>
</feature>
<comment type="caution">
    <text evidence="9">The sequence shown here is derived from an EMBL/GenBank/DDBJ whole genome shotgun (WGS) entry which is preliminary data.</text>
</comment>
<dbReference type="Gene3D" id="1.10.3720.10">
    <property type="entry name" value="MetI-like"/>
    <property type="match status" value="1"/>
</dbReference>
<dbReference type="InterPro" id="IPR035906">
    <property type="entry name" value="MetI-like_sf"/>
</dbReference>
<organism evidence="9 10">
    <name type="scientific">Cohnella zeiphila</name>
    <dbReference type="NCBI Taxonomy" id="2761120"/>
    <lineage>
        <taxon>Bacteria</taxon>
        <taxon>Bacillati</taxon>
        <taxon>Bacillota</taxon>
        <taxon>Bacilli</taxon>
        <taxon>Bacillales</taxon>
        <taxon>Paenibacillaceae</taxon>
        <taxon>Cohnella</taxon>
    </lineage>
</organism>
<keyword evidence="10" id="KW-1185">Reference proteome</keyword>
<evidence type="ECO:0000313" key="9">
    <source>
        <dbReference type="EMBL" id="MBB6731204.1"/>
    </source>
</evidence>
<dbReference type="InterPro" id="IPR050809">
    <property type="entry name" value="UgpAE/MalFG_permease"/>
</dbReference>
<evidence type="ECO:0000256" key="1">
    <source>
        <dbReference type="ARBA" id="ARBA00004651"/>
    </source>
</evidence>
<dbReference type="GO" id="GO:0055085">
    <property type="term" value="P:transmembrane transport"/>
    <property type="evidence" value="ECO:0007669"/>
    <property type="project" value="InterPro"/>
</dbReference>
<feature type="transmembrane region" description="Helical" evidence="7">
    <location>
        <begin position="180"/>
        <end position="198"/>
    </location>
</feature>
<name>A0A7X0SLT8_9BACL</name>
<evidence type="ECO:0000256" key="7">
    <source>
        <dbReference type="RuleBase" id="RU363032"/>
    </source>
</evidence>
<proteinExistence type="inferred from homology"/>
<dbReference type="InterPro" id="IPR000515">
    <property type="entry name" value="MetI-like"/>
</dbReference>
<reference evidence="9 10" key="1">
    <citation type="submission" date="2020-08" db="EMBL/GenBank/DDBJ databases">
        <title>Cohnella phylogeny.</title>
        <authorList>
            <person name="Dunlap C."/>
        </authorList>
    </citation>
    <scope>NUCLEOTIDE SEQUENCE [LARGE SCALE GENOMIC DNA]</scope>
    <source>
        <strain evidence="9 10">CBP 2801</strain>
    </source>
</reference>
<keyword evidence="5 7" id="KW-1133">Transmembrane helix</keyword>
<comment type="subcellular location">
    <subcellularLocation>
        <location evidence="1 7">Cell membrane</location>
        <topology evidence="1 7">Multi-pass membrane protein</topology>
    </subcellularLocation>
</comment>
<feature type="transmembrane region" description="Helical" evidence="7">
    <location>
        <begin position="115"/>
        <end position="136"/>
    </location>
</feature>
<keyword evidence="3" id="KW-1003">Cell membrane</keyword>
<accession>A0A7X0SLT8</accession>
<evidence type="ECO:0000256" key="3">
    <source>
        <dbReference type="ARBA" id="ARBA00022475"/>
    </source>
</evidence>
<evidence type="ECO:0000313" key="10">
    <source>
        <dbReference type="Proteomes" id="UP000564644"/>
    </source>
</evidence>
<dbReference type="PANTHER" id="PTHR43227">
    <property type="entry name" value="BLL4140 PROTEIN"/>
    <property type="match status" value="1"/>
</dbReference>
<dbReference type="PANTHER" id="PTHR43227:SF11">
    <property type="entry name" value="BLL4140 PROTEIN"/>
    <property type="match status" value="1"/>
</dbReference>
<dbReference type="Proteomes" id="UP000564644">
    <property type="component" value="Unassembled WGS sequence"/>
</dbReference>
<evidence type="ECO:0000256" key="5">
    <source>
        <dbReference type="ARBA" id="ARBA00022989"/>
    </source>
</evidence>
<feature type="transmembrane region" description="Helical" evidence="7">
    <location>
        <begin position="16"/>
        <end position="42"/>
    </location>
</feature>
<dbReference type="GO" id="GO:0005886">
    <property type="term" value="C:plasma membrane"/>
    <property type="evidence" value="ECO:0007669"/>
    <property type="project" value="UniProtKB-SubCell"/>
</dbReference>
<keyword evidence="6 7" id="KW-0472">Membrane</keyword>
<feature type="transmembrane region" description="Helical" evidence="7">
    <location>
        <begin position="269"/>
        <end position="288"/>
    </location>
</feature>
<evidence type="ECO:0000256" key="2">
    <source>
        <dbReference type="ARBA" id="ARBA00022448"/>
    </source>
</evidence>
<protein>
    <submittedName>
        <fullName evidence="9">Sugar ABC transporter permease</fullName>
    </submittedName>
</protein>
<dbReference type="SUPFAM" id="SSF161098">
    <property type="entry name" value="MetI-like"/>
    <property type="match status" value="1"/>
</dbReference>
<dbReference type="CDD" id="cd06261">
    <property type="entry name" value="TM_PBP2"/>
    <property type="match status" value="1"/>
</dbReference>
<dbReference type="AlphaFoldDB" id="A0A7X0SLT8"/>